<gene>
    <name evidence="14" type="ORF">K1X11_017260</name>
</gene>
<dbReference type="SUPFAM" id="SSF52172">
    <property type="entry name" value="CheY-like"/>
    <property type="match status" value="1"/>
</dbReference>
<keyword evidence="15" id="KW-1185">Reference proteome</keyword>
<protein>
    <recommendedName>
        <fullName evidence="2">histidine kinase</fullName>
        <ecNumber evidence="2">2.7.13.3</ecNumber>
    </recommendedName>
</protein>
<name>A0ABZ1C4B7_9BACT</name>
<evidence type="ECO:0000256" key="8">
    <source>
        <dbReference type="ARBA" id="ARBA00023012"/>
    </source>
</evidence>
<dbReference type="Gene3D" id="3.30.450.20">
    <property type="entry name" value="PAS domain"/>
    <property type="match status" value="1"/>
</dbReference>
<sequence>MSEDLQALKLRALDAAENAIMITDCDGIILWVNPAWERLTGYPAAEAVGQTPRILKSGVQDAAFYEGFWRTVLAGKSVKGEVVNRRKDGSHYTELETITPVLDKAGRVSHFIAVKQDITESRRVEENLRQTQKLEALGHLAGGVAHDFNNLLTVIRGQAQLAALERGVGEALRGSLEEIERAADQAASLTRQLLVFSRRQAWQPAVFDVAQTLRRASRLWTRLAGDHIRCELDIEHDPVAWQVRGDESMIEQVVMNLVVNARDAMPAGGSINIRALRREATGEEVRDGVAVVGSAGMVVELVVADAGTGMPPEVCERVFEPFFSTKGPGKGTGLGLATVYAVVRRHGGAVRIASEVGRGTVVTVVLPLTEEAIPESVGRVAEGTTDLGAVSVWVVEDDLAVRRFVRDTLVRQGAVVATFGSGDEAYRAWQRRHFQVDLILTDIGLPGHLNGADLAEQIWRDRPDLPVIGMSARSELVEVFERAERRGAFLAKPFSPTALQATVARVMANDRDRKNR</sequence>
<dbReference type="InterPro" id="IPR036097">
    <property type="entry name" value="HisK_dim/P_sf"/>
</dbReference>
<dbReference type="InterPro" id="IPR013767">
    <property type="entry name" value="PAS_fold"/>
</dbReference>
<dbReference type="SMART" id="SM00388">
    <property type="entry name" value="HisKA"/>
    <property type="match status" value="1"/>
</dbReference>
<organism evidence="14 15">
    <name type="scientific">Actomonas aquatica</name>
    <dbReference type="NCBI Taxonomy" id="2866162"/>
    <lineage>
        <taxon>Bacteria</taxon>
        <taxon>Pseudomonadati</taxon>
        <taxon>Verrucomicrobiota</taxon>
        <taxon>Opitutia</taxon>
        <taxon>Opitutales</taxon>
        <taxon>Opitutaceae</taxon>
        <taxon>Actomonas</taxon>
    </lineage>
</organism>
<dbReference type="InterPro" id="IPR003594">
    <property type="entry name" value="HATPase_dom"/>
</dbReference>
<feature type="modified residue" description="4-aspartylphosphate" evidence="9">
    <location>
        <position position="442"/>
    </location>
</feature>
<dbReference type="InterPro" id="IPR001789">
    <property type="entry name" value="Sig_transdc_resp-reg_receiver"/>
</dbReference>
<feature type="domain" description="Histidine kinase" evidence="10">
    <location>
        <begin position="143"/>
        <end position="370"/>
    </location>
</feature>
<dbReference type="InterPro" id="IPR035965">
    <property type="entry name" value="PAS-like_dom_sf"/>
</dbReference>
<dbReference type="NCBIfam" id="TIGR00229">
    <property type="entry name" value="sensory_box"/>
    <property type="match status" value="1"/>
</dbReference>
<dbReference type="Pfam" id="PF02518">
    <property type="entry name" value="HATPase_c"/>
    <property type="match status" value="1"/>
</dbReference>
<keyword evidence="6" id="KW-0418">Kinase</keyword>
<dbReference type="CDD" id="cd00082">
    <property type="entry name" value="HisKA"/>
    <property type="match status" value="1"/>
</dbReference>
<dbReference type="Proteomes" id="UP000738431">
    <property type="component" value="Chromosome"/>
</dbReference>
<dbReference type="SMART" id="SM00091">
    <property type="entry name" value="PAS"/>
    <property type="match status" value="1"/>
</dbReference>
<dbReference type="SMART" id="SM00387">
    <property type="entry name" value="HATPase_c"/>
    <property type="match status" value="1"/>
</dbReference>
<keyword evidence="5" id="KW-0547">Nucleotide-binding</keyword>
<evidence type="ECO:0000256" key="7">
    <source>
        <dbReference type="ARBA" id="ARBA00022840"/>
    </source>
</evidence>
<dbReference type="CDD" id="cd00130">
    <property type="entry name" value="PAS"/>
    <property type="match status" value="1"/>
</dbReference>
<dbReference type="InterPro" id="IPR005467">
    <property type="entry name" value="His_kinase_dom"/>
</dbReference>
<feature type="domain" description="Response regulatory" evidence="11">
    <location>
        <begin position="391"/>
        <end position="507"/>
    </location>
</feature>
<dbReference type="EMBL" id="CP139781">
    <property type="protein sequence ID" value="WRQ86563.1"/>
    <property type="molecule type" value="Genomic_DNA"/>
</dbReference>
<dbReference type="InterPro" id="IPR004358">
    <property type="entry name" value="Sig_transdc_His_kin-like_C"/>
</dbReference>
<dbReference type="SMART" id="SM00448">
    <property type="entry name" value="REC"/>
    <property type="match status" value="1"/>
</dbReference>
<dbReference type="RefSeq" id="WP_221033024.1">
    <property type="nucleotide sequence ID" value="NZ_CP139781.1"/>
</dbReference>
<dbReference type="PANTHER" id="PTHR43065:SF42">
    <property type="entry name" value="TWO-COMPONENT SENSOR PPRA"/>
    <property type="match status" value="1"/>
</dbReference>
<dbReference type="PRINTS" id="PR00344">
    <property type="entry name" value="BCTRLSENSOR"/>
</dbReference>
<dbReference type="Gene3D" id="3.30.565.10">
    <property type="entry name" value="Histidine kinase-like ATPase, C-terminal domain"/>
    <property type="match status" value="1"/>
</dbReference>
<evidence type="ECO:0000256" key="6">
    <source>
        <dbReference type="ARBA" id="ARBA00022777"/>
    </source>
</evidence>
<feature type="domain" description="PAC" evidence="13">
    <location>
        <begin position="76"/>
        <end position="130"/>
    </location>
</feature>
<dbReference type="PANTHER" id="PTHR43065">
    <property type="entry name" value="SENSOR HISTIDINE KINASE"/>
    <property type="match status" value="1"/>
</dbReference>
<evidence type="ECO:0000256" key="1">
    <source>
        <dbReference type="ARBA" id="ARBA00000085"/>
    </source>
</evidence>
<dbReference type="PROSITE" id="PS50110">
    <property type="entry name" value="RESPONSE_REGULATORY"/>
    <property type="match status" value="1"/>
</dbReference>
<comment type="catalytic activity">
    <reaction evidence="1">
        <text>ATP + protein L-histidine = ADP + protein N-phospho-L-histidine.</text>
        <dbReference type="EC" id="2.7.13.3"/>
    </reaction>
</comment>
<evidence type="ECO:0000256" key="2">
    <source>
        <dbReference type="ARBA" id="ARBA00012438"/>
    </source>
</evidence>
<keyword evidence="3 9" id="KW-0597">Phosphoprotein</keyword>
<dbReference type="GO" id="GO:0005524">
    <property type="term" value="F:ATP binding"/>
    <property type="evidence" value="ECO:0007669"/>
    <property type="project" value="UniProtKB-KW"/>
</dbReference>
<dbReference type="SMART" id="SM00086">
    <property type="entry name" value="PAC"/>
    <property type="match status" value="1"/>
</dbReference>
<accession>A0ABZ1C4B7</accession>
<dbReference type="PROSITE" id="PS50113">
    <property type="entry name" value="PAC"/>
    <property type="match status" value="1"/>
</dbReference>
<dbReference type="InterPro" id="IPR000700">
    <property type="entry name" value="PAS-assoc_C"/>
</dbReference>
<evidence type="ECO:0000256" key="4">
    <source>
        <dbReference type="ARBA" id="ARBA00022679"/>
    </source>
</evidence>
<dbReference type="InterPro" id="IPR003661">
    <property type="entry name" value="HisK_dim/P_dom"/>
</dbReference>
<dbReference type="InterPro" id="IPR011006">
    <property type="entry name" value="CheY-like_superfamily"/>
</dbReference>
<dbReference type="Gene3D" id="1.10.287.130">
    <property type="match status" value="1"/>
</dbReference>
<dbReference type="CDD" id="cd00156">
    <property type="entry name" value="REC"/>
    <property type="match status" value="1"/>
</dbReference>
<evidence type="ECO:0000259" key="10">
    <source>
        <dbReference type="PROSITE" id="PS50109"/>
    </source>
</evidence>
<keyword evidence="7 14" id="KW-0067">ATP-binding</keyword>
<evidence type="ECO:0000256" key="3">
    <source>
        <dbReference type="ARBA" id="ARBA00022553"/>
    </source>
</evidence>
<dbReference type="EC" id="2.7.13.3" evidence="2"/>
<dbReference type="Pfam" id="PF00512">
    <property type="entry name" value="HisKA"/>
    <property type="match status" value="1"/>
</dbReference>
<keyword evidence="4" id="KW-0808">Transferase</keyword>
<feature type="domain" description="PAS" evidence="12">
    <location>
        <begin position="11"/>
        <end position="51"/>
    </location>
</feature>
<dbReference type="PROSITE" id="PS50112">
    <property type="entry name" value="PAS"/>
    <property type="match status" value="1"/>
</dbReference>
<dbReference type="PROSITE" id="PS50109">
    <property type="entry name" value="HIS_KIN"/>
    <property type="match status" value="1"/>
</dbReference>
<evidence type="ECO:0000256" key="9">
    <source>
        <dbReference type="PROSITE-ProRule" id="PRU00169"/>
    </source>
</evidence>
<dbReference type="Pfam" id="PF00072">
    <property type="entry name" value="Response_reg"/>
    <property type="match status" value="1"/>
</dbReference>
<proteinExistence type="predicted"/>
<dbReference type="InterPro" id="IPR000014">
    <property type="entry name" value="PAS"/>
</dbReference>
<reference evidence="14 15" key="2">
    <citation type="submission" date="2023-12" db="EMBL/GenBank/DDBJ databases">
        <title>Description of an unclassified Opitutus bacterium of Verrucomicrobiota.</title>
        <authorList>
            <person name="Zhang D.-F."/>
        </authorList>
    </citation>
    <scope>NUCLEOTIDE SEQUENCE [LARGE SCALE GENOMIC DNA]</scope>
    <source>
        <strain evidence="14 15">WL0086</strain>
    </source>
</reference>
<reference evidence="14 15" key="1">
    <citation type="submission" date="2021-08" db="EMBL/GenBank/DDBJ databases">
        <authorList>
            <person name="Zhang D."/>
            <person name="Zhang A."/>
            <person name="Wang L."/>
        </authorList>
    </citation>
    <scope>NUCLEOTIDE SEQUENCE [LARGE SCALE GENOMIC DNA]</scope>
    <source>
        <strain evidence="14 15">WL0086</strain>
    </source>
</reference>
<evidence type="ECO:0000313" key="15">
    <source>
        <dbReference type="Proteomes" id="UP000738431"/>
    </source>
</evidence>
<dbReference type="SUPFAM" id="SSF47384">
    <property type="entry name" value="Homodimeric domain of signal transducing histidine kinase"/>
    <property type="match status" value="1"/>
</dbReference>
<dbReference type="InterPro" id="IPR036890">
    <property type="entry name" value="HATPase_C_sf"/>
</dbReference>
<evidence type="ECO:0000313" key="14">
    <source>
        <dbReference type="EMBL" id="WRQ86563.1"/>
    </source>
</evidence>
<evidence type="ECO:0000259" key="12">
    <source>
        <dbReference type="PROSITE" id="PS50112"/>
    </source>
</evidence>
<dbReference type="InterPro" id="IPR001610">
    <property type="entry name" value="PAC"/>
</dbReference>
<evidence type="ECO:0000259" key="13">
    <source>
        <dbReference type="PROSITE" id="PS50113"/>
    </source>
</evidence>
<dbReference type="SUPFAM" id="SSF55785">
    <property type="entry name" value="PYP-like sensor domain (PAS domain)"/>
    <property type="match status" value="1"/>
</dbReference>
<dbReference type="Gene3D" id="3.40.50.2300">
    <property type="match status" value="1"/>
</dbReference>
<dbReference type="SUPFAM" id="SSF55874">
    <property type="entry name" value="ATPase domain of HSP90 chaperone/DNA topoisomerase II/histidine kinase"/>
    <property type="match status" value="1"/>
</dbReference>
<evidence type="ECO:0000259" key="11">
    <source>
        <dbReference type="PROSITE" id="PS50110"/>
    </source>
</evidence>
<keyword evidence="8" id="KW-0902">Two-component regulatory system</keyword>
<dbReference type="Pfam" id="PF00989">
    <property type="entry name" value="PAS"/>
    <property type="match status" value="1"/>
</dbReference>
<evidence type="ECO:0000256" key="5">
    <source>
        <dbReference type="ARBA" id="ARBA00022741"/>
    </source>
</evidence>